<dbReference type="GO" id="GO:0007163">
    <property type="term" value="P:establishment or maintenance of cell polarity"/>
    <property type="evidence" value="ECO:0007669"/>
    <property type="project" value="TreeGrafter"/>
</dbReference>
<feature type="compositionally biased region" description="Low complexity" evidence="8">
    <location>
        <begin position="231"/>
        <end position="242"/>
    </location>
</feature>
<comment type="caution">
    <text evidence="10">The sequence shown here is derived from an EMBL/GenBank/DDBJ whole genome shotgun (WGS) entry which is preliminary data.</text>
</comment>
<dbReference type="PANTHER" id="PTHR47442">
    <property type="entry name" value="MYND-TYPE ZINC FINGER PROTEIN MUB1"/>
    <property type="match status" value="1"/>
</dbReference>
<dbReference type="PANTHER" id="PTHR47442:SF1">
    <property type="entry name" value="MYND-TYPE ZINC FINGER PROTEIN MUB1"/>
    <property type="match status" value="1"/>
</dbReference>
<dbReference type="OrthoDB" id="2802162at2759"/>
<dbReference type="PROSITE" id="PS50865">
    <property type="entry name" value="ZF_MYND_2"/>
    <property type="match status" value="1"/>
</dbReference>
<dbReference type="EMBL" id="MCOG01000026">
    <property type="protein sequence ID" value="ORY75195.1"/>
    <property type="molecule type" value="Genomic_DNA"/>
</dbReference>
<proteinExistence type="inferred from homology"/>
<dbReference type="InterPro" id="IPR002893">
    <property type="entry name" value="Znf_MYND"/>
</dbReference>
<evidence type="ECO:0000256" key="6">
    <source>
        <dbReference type="ARBA" id="ARBA00022833"/>
    </source>
</evidence>
<dbReference type="GO" id="GO:0006511">
    <property type="term" value="P:ubiquitin-dependent protein catabolic process"/>
    <property type="evidence" value="ECO:0007669"/>
    <property type="project" value="TreeGrafter"/>
</dbReference>
<evidence type="ECO:0000256" key="1">
    <source>
        <dbReference type="ARBA" id="ARBA00004496"/>
    </source>
</evidence>
<feature type="domain" description="MYND-type" evidence="9">
    <location>
        <begin position="453"/>
        <end position="495"/>
    </location>
</feature>
<comment type="similarity">
    <text evidence="2">Belongs to the MUB1/samB family.</text>
</comment>
<keyword evidence="4" id="KW-0479">Metal-binding</keyword>
<feature type="region of interest" description="Disordered" evidence="8">
    <location>
        <begin position="274"/>
        <end position="351"/>
    </location>
</feature>
<evidence type="ECO:0000256" key="7">
    <source>
        <dbReference type="PROSITE-ProRule" id="PRU00134"/>
    </source>
</evidence>
<keyword evidence="6" id="KW-0862">Zinc</keyword>
<reference evidence="10 11" key="1">
    <citation type="submission" date="2016-08" db="EMBL/GenBank/DDBJ databases">
        <title>A Parts List for Fungal Cellulosomes Revealed by Comparative Genomics.</title>
        <authorList>
            <consortium name="DOE Joint Genome Institute"/>
            <person name="Haitjema C.H."/>
            <person name="Gilmore S.P."/>
            <person name="Henske J.K."/>
            <person name="Solomon K.V."/>
            <person name="De Groot R."/>
            <person name="Kuo A."/>
            <person name="Mondo S.J."/>
            <person name="Salamov A.A."/>
            <person name="Labutti K."/>
            <person name="Zhao Z."/>
            <person name="Chiniquy J."/>
            <person name="Barry K."/>
            <person name="Brewer H.M."/>
            <person name="Purvine S.O."/>
            <person name="Wright A.T."/>
            <person name="Boxma B."/>
            <person name="Van Alen T."/>
            <person name="Hackstein J.H."/>
            <person name="Baker S.E."/>
            <person name="Grigoriev I.V."/>
            <person name="O'Malley M.A."/>
        </authorList>
    </citation>
    <scope>NUCLEOTIDE SEQUENCE [LARGE SCALE GENOMIC DNA]</scope>
    <source>
        <strain evidence="10 11">G1</strain>
    </source>
</reference>
<dbReference type="GO" id="GO:1990304">
    <property type="term" value="C:MUB1-RAD6-UBR2 ubiquitin ligase complex"/>
    <property type="evidence" value="ECO:0007669"/>
    <property type="project" value="TreeGrafter"/>
</dbReference>
<organism evidence="10 11">
    <name type="scientific">Neocallimastix californiae</name>
    <dbReference type="NCBI Taxonomy" id="1754190"/>
    <lineage>
        <taxon>Eukaryota</taxon>
        <taxon>Fungi</taxon>
        <taxon>Fungi incertae sedis</taxon>
        <taxon>Chytridiomycota</taxon>
        <taxon>Chytridiomycota incertae sedis</taxon>
        <taxon>Neocallimastigomycetes</taxon>
        <taxon>Neocallimastigales</taxon>
        <taxon>Neocallimastigaceae</taxon>
        <taxon>Neocallimastix</taxon>
    </lineage>
</organism>
<dbReference type="GO" id="GO:0005737">
    <property type="term" value="C:cytoplasm"/>
    <property type="evidence" value="ECO:0007669"/>
    <property type="project" value="UniProtKB-SubCell"/>
</dbReference>
<evidence type="ECO:0000313" key="11">
    <source>
        <dbReference type="Proteomes" id="UP000193920"/>
    </source>
</evidence>
<evidence type="ECO:0000256" key="8">
    <source>
        <dbReference type="SAM" id="MobiDB-lite"/>
    </source>
</evidence>
<dbReference type="Gene3D" id="6.10.140.2220">
    <property type="match status" value="1"/>
</dbReference>
<dbReference type="GO" id="GO:0008270">
    <property type="term" value="F:zinc ion binding"/>
    <property type="evidence" value="ECO:0007669"/>
    <property type="project" value="UniProtKB-KW"/>
</dbReference>
<dbReference type="InterPro" id="IPR016024">
    <property type="entry name" value="ARM-type_fold"/>
</dbReference>
<evidence type="ECO:0000256" key="2">
    <source>
        <dbReference type="ARBA" id="ARBA00010655"/>
    </source>
</evidence>
<name>A0A1Y2EWJ2_9FUNG</name>
<evidence type="ECO:0000313" key="10">
    <source>
        <dbReference type="EMBL" id="ORY75195.1"/>
    </source>
</evidence>
<dbReference type="AlphaFoldDB" id="A0A1Y2EWJ2"/>
<comment type="subcellular location">
    <subcellularLocation>
        <location evidence="1">Cytoplasm</location>
    </subcellularLocation>
</comment>
<dbReference type="InterPro" id="IPR051664">
    <property type="entry name" value="MYND-type_zinc_finger"/>
</dbReference>
<dbReference type="Proteomes" id="UP000193920">
    <property type="component" value="Unassembled WGS sequence"/>
</dbReference>
<dbReference type="SUPFAM" id="SSF48371">
    <property type="entry name" value="ARM repeat"/>
    <property type="match status" value="1"/>
</dbReference>
<feature type="region of interest" description="Disordered" evidence="8">
    <location>
        <begin position="224"/>
        <end position="247"/>
    </location>
</feature>
<evidence type="ECO:0000256" key="4">
    <source>
        <dbReference type="ARBA" id="ARBA00022723"/>
    </source>
</evidence>
<keyword evidence="5 7" id="KW-0863">Zinc-finger</keyword>
<feature type="compositionally biased region" description="Low complexity" evidence="8">
    <location>
        <begin position="326"/>
        <end position="351"/>
    </location>
</feature>
<dbReference type="Pfam" id="PF01753">
    <property type="entry name" value="zf-MYND"/>
    <property type="match status" value="1"/>
</dbReference>
<evidence type="ECO:0000259" key="9">
    <source>
        <dbReference type="PROSITE" id="PS50865"/>
    </source>
</evidence>
<sequence>MREANFSNFALNRAAIVITNNSYDRRALDSSSTLPLGISLNNLLTLCTISKKIREQISKDGAVEQLVCILKNRKYRNMQNKIWSLAFRCLAITAIRGNGKIRRKIIYSGTIPIIVECLLLQFQKVVEHIQKEQIEMYLSYQTESPQLISGNEQSDTSINENENTSNVSYLNDEVSVNAPFLYNSTLSSSPKYQSYLYNEMALSNNGTNENVNVATAISPLMIGGRRRRRSSGGSSFSGLLGSTSPQGKSQQELLSFYCYKQNIVKYMWHHVKKQGQSHNSSKSNSSNGRINSLDNIREEETNESVNIQESTNNLDLIANPIPQPQPIIENTNNNETNSSLDNSDTSTVSSNGQSLNGNVYKILNLSEIYPSIFKKLKFSVDDFVLALKMIACTCKYSDIRSIMSNQSHLEHDIYQLIEFFTTSSHPPEVRYWATIIMRNAFKKNSQNLRMCSNLNCLKMESYPREFSKCGRCQVNAYCSRECQKAAWITGHRHWCVDYSTIQQFNSQAAANAAHSINLTTGVANRSLYISTNASANTALAPQQQQQLLQQVLTLQRQQLLQQQQQQAVNPTTTSA</sequence>
<evidence type="ECO:0000256" key="5">
    <source>
        <dbReference type="ARBA" id="ARBA00022771"/>
    </source>
</evidence>
<feature type="compositionally biased region" description="Low complexity" evidence="8">
    <location>
        <begin position="277"/>
        <end position="292"/>
    </location>
</feature>
<keyword evidence="11" id="KW-1185">Reference proteome</keyword>
<gene>
    <name evidence="10" type="ORF">LY90DRAFT_699049</name>
</gene>
<evidence type="ECO:0000256" key="3">
    <source>
        <dbReference type="ARBA" id="ARBA00022490"/>
    </source>
</evidence>
<protein>
    <recommendedName>
        <fullName evidence="9">MYND-type domain-containing protein</fullName>
    </recommendedName>
</protein>
<dbReference type="SUPFAM" id="SSF144232">
    <property type="entry name" value="HIT/MYND zinc finger-like"/>
    <property type="match status" value="1"/>
</dbReference>
<feature type="compositionally biased region" description="Polar residues" evidence="8">
    <location>
        <begin position="303"/>
        <end position="314"/>
    </location>
</feature>
<keyword evidence="3" id="KW-0963">Cytoplasm</keyword>
<accession>A0A1Y2EWJ2</accession>